<dbReference type="InterPro" id="IPR000792">
    <property type="entry name" value="Tscrpt_reg_LuxR_C"/>
</dbReference>
<feature type="domain" description="HTH luxR-type" evidence="6">
    <location>
        <begin position="149"/>
        <end position="214"/>
    </location>
</feature>
<protein>
    <submittedName>
        <fullName evidence="8">Response regulator transcription factor</fullName>
    </submittedName>
</protein>
<evidence type="ECO:0000256" key="2">
    <source>
        <dbReference type="ARBA" id="ARBA00023015"/>
    </source>
</evidence>
<evidence type="ECO:0000313" key="9">
    <source>
        <dbReference type="Proteomes" id="UP001070238"/>
    </source>
</evidence>
<sequence>MIRVVIADDEALIRTGLATILSAAGDIEVVGEAASGGAALTQARALRPDVVCMDIRMPDGDGLWATREITALAEPTPAVLVVTTFDHDEYVFGALESGACGVVLKDSPMDVLVAGVRRAARGEGLLDAPLTRRVIGEFANRRTRSAPDPGPLTVPLTPREVDCVRELCRGQSNNDIAATLYLEPSTVKTHLSNVMAKTGARGRVQLVIWAFRSGLVDS</sequence>
<feature type="modified residue" description="4-aspartylphosphate" evidence="5">
    <location>
        <position position="54"/>
    </location>
</feature>
<dbReference type="SUPFAM" id="SSF46894">
    <property type="entry name" value="C-terminal effector domain of the bipartite response regulators"/>
    <property type="match status" value="1"/>
</dbReference>
<feature type="domain" description="Response regulatory" evidence="7">
    <location>
        <begin position="3"/>
        <end position="120"/>
    </location>
</feature>
<dbReference type="InterPro" id="IPR016032">
    <property type="entry name" value="Sig_transdc_resp-reg_C-effctor"/>
</dbReference>
<dbReference type="InterPro" id="IPR039420">
    <property type="entry name" value="WalR-like"/>
</dbReference>
<name>A0A9Q4CAR8_9CORY</name>
<evidence type="ECO:0000259" key="6">
    <source>
        <dbReference type="PROSITE" id="PS50043"/>
    </source>
</evidence>
<dbReference type="InterPro" id="IPR011006">
    <property type="entry name" value="CheY-like_superfamily"/>
</dbReference>
<dbReference type="Proteomes" id="UP001070238">
    <property type="component" value="Unassembled WGS sequence"/>
</dbReference>
<evidence type="ECO:0000256" key="3">
    <source>
        <dbReference type="ARBA" id="ARBA00023125"/>
    </source>
</evidence>
<keyword evidence="2" id="KW-0805">Transcription regulation</keyword>
<dbReference type="PROSITE" id="PS50110">
    <property type="entry name" value="RESPONSE_REGULATORY"/>
    <property type="match status" value="1"/>
</dbReference>
<dbReference type="Gene3D" id="3.40.50.2300">
    <property type="match status" value="1"/>
</dbReference>
<dbReference type="EMBL" id="JAPMKX010000001">
    <property type="protein sequence ID" value="MCX7537028.1"/>
    <property type="molecule type" value="Genomic_DNA"/>
</dbReference>
<dbReference type="GO" id="GO:0006355">
    <property type="term" value="P:regulation of DNA-templated transcription"/>
    <property type="evidence" value="ECO:0007669"/>
    <property type="project" value="InterPro"/>
</dbReference>
<gene>
    <name evidence="8" type="ORF">OS123_00485</name>
</gene>
<dbReference type="Pfam" id="PF00072">
    <property type="entry name" value="Response_reg"/>
    <property type="match status" value="1"/>
</dbReference>
<dbReference type="CDD" id="cd17535">
    <property type="entry name" value="REC_NarL-like"/>
    <property type="match status" value="1"/>
</dbReference>
<dbReference type="SMART" id="SM00448">
    <property type="entry name" value="REC"/>
    <property type="match status" value="1"/>
</dbReference>
<comment type="caution">
    <text evidence="8">The sequence shown here is derived from an EMBL/GenBank/DDBJ whole genome shotgun (WGS) entry which is preliminary data.</text>
</comment>
<evidence type="ECO:0000256" key="4">
    <source>
        <dbReference type="ARBA" id="ARBA00023163"/>
    </source>
</evidence>
<dbReference type="SUPFAM" id="SSF52172">
    <property type="entry name" value="CheY-like"/>
    <property type="match status" value="1"/>
</dbReference>
<evidence type="ECO:0000259" key="7">
    <source>
        <dbReference type="PROSITE" id="PS50110"/>
    </source>
</evidence>
<keyword evidence="3" id="KW-0238">DNA-binding</keyword>
<dbReference type="InterPro" id="IPR058245">
    <property type="entry name" value="NreC/VraR/RcsB-like_REC"/>
</dbReference>
<dbReference type="RefSeq" id="WP_267168890.1">
    <property type="nucleotide sequence ID" value="NZ_JAPMKX010000001.1"/>
</dbReference>
<dbReference type="InterPro" id="IPR001789">
    <property type="entry name" value="Sig_transdc_resp-reg_receiver"/>
</dbReference>
<dbReference type="PANTHER" id="PTHR43214:SF24">
    <property type="entry name" value="TRANSCRIPTIONAL REGULATORY PROTEIN NARL-RELATED"/>
    <property type="match status" value="1"/>
</dbReference>
<dbReference type="PRINTS" id="PR00038">
    <property type="entry name" value="HTHLUXR"/>
</dbReference>
<dbReference type="PROSITE" id="PS00622">
    <property type="entry name" value="HTH_LUXR_1"/>
    <property type="match status" value="1"/>
</dbReference>
<keyword evidence="4" id="KW-0804">Transcription</keyword>
<dbReference type="SMART" id="SM00421">
    <property type="entry name" value="HTH_LUXR"/>
    <property type="match status" value="1"/>
</dbReference>
<reference evidence="8" key="1">
    <citation type="submission" date="2022-11" db="EMBL/GenBank/DDBJ databases">
        <title>Corynebacterium sp. isolated from Penguins.</title>
        <authorList>
            <person name="Sedlar K."/>
            <person name="Svec P."/>
        </authorList>
    </citation>
    <scope>NUCLEOTIDE SEQUENCE</scope>
    <source>
        <strain evidence="8">P5875</strain>
    </source>
</reference>
<evidence type="ECO:0000256" key="5">
    <source>
        <dbReference type="PROSITE-ProRule" id="PRU00169"/>
    </source>
</evidence>
<dbReference type="CDD" id="cd06170">
    <property type="entry name" value="LuxR_C_like"/>
    <property type="match status" value="1"/>
</dbReference>
<keyword evidence="1 5" id="KW-0597">Phosphoprotein</keyword>
<dbReference type="GO" id="GO:0000160">
    <property type="term" value="P:phosphorelay signal transduction system"/>
    <property type="evidence" value="ECO:0007669"/>
    <property type="project" value="InterPro"/>
</dbReference>
<evidence type="ECO:0000313" key="8">
    <source>
        <dbReference type="EMBL" id="MCX7537028.1"/>
    </source>
</evidence>
<proteinExistence type="predicted"/>
<accession>A0A9Q4CAR8</accession>
<dbReference type="PROSITE" id="PS50043">
    <property type="entry name" value="HTH_LUXR_2"/>
    <property type="match status" value="1"/>
</dbReference>
<dbReference type="AlphaFoldDB" id="A0A9Q4CAR8"/>
<evidence type="ECO:0000256" key="1">
    <source>
        <dbReference type="ARBA" id="ARBA00022553"/>
    </source>
</evidence>
<dbReference type="GO" id="GO:0003677">
    <property type="term" value="F:DNA binding"/>
    <property type="evidence" value="ECO:0007669"/>
    <property type="project" value="UniProtKB-KW"/>
</dbReference>
<dbReference type="PANTHER" id="PTHR43214">
    <property type="entry name" value="TWO-COMPONENT RESPONSE REGULATOR"/>
    <property type="match status" value="1"/>
</dbReference>
<dbReference type="Pfam" id="PF00196">
    <property type="entry name" value="GerE"/>
    <property type="match status" value="1"/>
</dbReference>
<organism evidence="8 9">
    <name type="scientific">Corynebacterium antarcticum</name>
    <dbReference type="NCBI Taxonomy" id="2800405"/>
    <lineage>
        <taxon>Bacteria</taxon>
        <taxon>Bacillati</taxon>
        <taxon>Actinomycetota</taxon>
        <taxon>Actinomycetes</taxon>
        <taxon>Mycobacteriales</taxon>
        <taxon>Corynebacteriaceae</taxon>
        <taxon>Corynebacterium</taxon>
    </lineage>
</organism>